<dbReference type="InterPro" id="IPR006342">
    <property type="entry name" value="FkbM_mtfrase"/>
</dbReference>
<dbReference type="InterPro" id="IPR029063">
    <property type="entry name" value="SAM-dependent_MTases_sf"/>
</dbReference>
<evidence type="ECO:0000313" key="4">
    <source>
        <dbReference type="Proteomes" id="UP001530293"/>
    </source>
</evidence>
<dbReference type="Gene3D" id="3.40.50.150">
    <property type="entry name" value="Vaccinia Virus protein VP39"/>
    <property type="match status" value="1"/>
</dbReference>
<dbReference type="InterPro" id="IPR053202">
    <property type="entry name" value="EGF_Rcpt_Signaling_Reg"/>
</dbReference>
<feature type="region of interest" description="Disordered" evidence="1">
    <location>
        <begin position="40"/>
        <end position="67"/>
    </location>
</feature>
<organism evidence="3 4">
    <name type="scientific">Discostella pseudostelligera</name>
    <dbReference type="NCBI Taxonomy" id="259834"/>
    <lineage>
        <taxon>Eukaryota</taxon>
        <taxon>Sar</taxon>
        <taxon>Stramenopiles</taxon>
        <taxon>Ochrophyta</taxon>
        <taxon>Bacillariophyta</taxon>
        <taxon>Coscinodiscophyceae</taxon>
        <taxon>Thalassiosirophycidae</taxon>
        <taxon>Stephanodiscales</taxon>
        <taxon>Stephanodiscaceae</taxon>
        <taxon>Discostella</taxon>
    </lineage>
</organism>
<evidence type="ECO:0000313" key="3">
    <source>
        <dbReference type="EMBL" id="KAL3756323.1"/>
    </source>
</evidence>
<evidence type="ECO:0000259" key="2">
    <source>
        <dbReference type="Pfam" id="PF05050"/>
    </source>
</evidence>
<reference evidence="3 4" key="1">
    <citation type="submission" date="2024-10" db="EMBL/GenBank/DDBJ databases">
        <title>Updated reference genomes for cyclostephanoid diatoms.</title>
        <authorList>
            <person name="Roberts W.R."/>
            <person name="Alverson A.J."/>
        </authorList>
    </citation>
    <scope>NUCLEOTIDE SEQUENCE [LARGE SCALE GENOMIC DNA]</scope>
    <source>
        <strain evidence="3 4">AJA232-27</strain>
    </source>
</reference>
<dbReference type="Pfam" id="PF05050">
    <property type="entry name" value="Methyltransf_21"/>
    <property type="match status" value="1"/>
</dbReference>
<accession>A0ABD3M0F7</accession>
<dbReference type="PANTHER" id="PTHR34009:SF2">
    <property type="entry name" value="PROTEIN STAR"/>
    <property type="match status" value="1"/>
</dbReference>
<feature type="domain" description="Methyltransferase FkbM" evidence="2">
    <location>
        <begin position="181"/>
        <end position="333"/>
    </location>
</feature>
<proteinExistence type="predicted"/>
<comment type="caution">
    <text evidence="3">The sequence shown here is derived from an EMBL/GenBank/DDBJ whole genome shotgun (WGS) entry which is preliminary data.</text>
</comment>
<dbReference type="EMBL" id="JALLBG020000312">
    <property type="protein sequence ID" value="KAL3756323.1"/>
    <property type="molecule type" value="Genomic_DNA"/>
</dbReference>
<dbReference type="Proteomes" id="UP001530293">
    <property type="component" value="Unassembled WGS sequence"/>
</dbReference>
<gene>
    <name evidence="3" type="ORF">ACHAWU_007274</name>
</gene>
<dbReference type="SUPFAM" id="SSF53335">
    <property type="entry name" value="S-adenosyl-L-methionine-dependent methyltransferases"/>
    <property type="match status" value="1"/>
</dbReference>
<name>A0ABD3M0F7_9STRA</name>
<protein>
    <recommendedName>
        <fullName evidence="2">Methyltransferase FkbM domain-containing protein</fullName>
    </recommendedName>
</protein>
<dbReference type="PANTHER" id="PTHR34009">
    <property type="entry name" value="PROTEIN STAR"/>
    <property type="match status" value="1"/>
</dbReference>
<dbReference type="AlphaFoldDB" id="A0ABD3M0F7"/>
<sequence length="362" mass="40572">MALKRTGAFIVIATAALFVSISNIILSNYYGPTLTPQAVTRRKINQPERASGNESGRERRASTESRVGAIAKSKEVKCHEHGSDCRGYFQYSGPNHSPLSTQILQKEVATYTYGAENNNDGHLIFFPSETKSGGCIQEWMLVDPIIWEGRGMSGSGEDRTVFATFFNDESFRDGRDHFYMEIGAHDGVRESNSRFFDLCLGWQGLLVEPNPIIFKRMENLRPNAHHLGVAPSCNSPGVVMFPAHPFTNAVANEEGATIGVHCGPLSFYLEQMEISHIDFWSLDVEGSEIDVLKTVDFEKVQIDVIISESVNRLEGTAERAEAVRVFLRQKGYLVLQSVYIIYSDVFLHNSVCHRYKFPECEQ</sequence>
<keyword evidence="4" id="KW-1185">Reference proteome</keyword>
<evidence type="ECO:0000256" key="1">
    <source>
        <dbReference type="SAM" id="MobiDB-lite"/>
    </source>
</evidence>